<dbReference type="EMBL" id="ABLOJW010000010">
    <property type="protein sequence ID" value="EKT4092610.1"/>
    <property type="molecule type" value="Genomic_DNA"/>
</dbReference>
<dbReference type="EMBL" id="JADUNP010000010">
    <property type="protein sequence ID" value="MBH1651958.1"/>
    <property type="molecule type" value="Genomic_DNA"/>
</dbReference>
<dbReference type="RefSeq" id="WP_049396657.1">
    <property type="nucleotide sequence ID" value="NZ_AP021908.1"/>
</dbReference>
<organism evidence="2 4">
    <name type="scientific">Stenotrophomonas maltophilia</name>
    <name type="common">Pseudomonas maltophilia</name>
    <name type="synonym">Xanthomonas maltophilia</name>
    <dbReference type="NCBI Taxonomy" id="40324"/>
    <lineage>
        <taxon>Bacteria</taxon>
        <taxon>Pseudomonadati</taxon>
        <taxon>Pseudomonadota</taxon>
        <taxon>Gammaproteobacteria</taxon>
        <taxon>Lysobacterales</taxon>
        <taxon>Lysobacteraceae</taxon>
        <taxon>Stenotrophomonas</taxon>
        <taxon>Stenotrophomonas maltophilia group</taxon>
    </lineage>
</organism>
<protein>
    <submittedName>
        <fullName evidence="2">Uncharacterized protein</fullName>
    </submittedName>
</protein>
<dbReference type="AlphaFoldDB" id="A0A1S2BV61"/>
<dbReference type="OrthoDB" id="6052209at2"/>
<keyword evidence="1" id="KW-0812">Transmembrane</keyword>
<sequence length="62" mass="6611">MTATTIDFEWLSILSGWSLLNDSAALLRTPGQRWAGLEGLLIGYGLIAGQWFVLATMAGALA</sequence>
<reference evidence="3" key="1">
    <citation type="submission" date="2020-11" db="EMBL/GenBank/DDBJ databases">
        <title>Enhanced detection system for hospital associated transmission using whole genome sequencing surveillance.</title>
        <authorList>
            <person name="Harrison L.H."/>
            <person name="Van Tyne D."/>
            <person name="Marsh J.W."/>
            <person name="Griffith M.P."/>
            <person name="Snyder D.J."/>
            <person name="Cooper V.S."/>
            <person name="Mustapha M."/>
        </authorList>
    </citation>
    <scope>NUCLEOTIDE SEQUENCE</scope>
    <source>
        <strain evidence="3">STEN00091</strain>
    </source>
</reference>
<comment type="caution">
    <text evidence="2">The sequence shown here is derived from an EMBL/GenBank/DDBJ whole genome shotgun (WGS) entry which is preliminary data.</text>
</comment>
<dbReference type="Proteomes" id="UP000625930">
    <property type="component" value="Unassembled WGS sequence"/>
</dbReference>
<keyword evidence="1" id="KW-0472">Membrane</keyword>
<feature type="transmembrane region" description="Helical" evidence="1">
    <location>
        <begin position="41"/>
        <end position="61"/>
    </location>
</feature>
<keyword evidence="1" id="KW-1133">Transmembrane helix</keyword>
<reference evidence="2" key="2">
    <citation type="submission" date="2022-07" db="EMBL/GenBank/DDBJ databases">
        <authorList>
            <consortium name="DAFM: The Division of Animal and Food Microbiology"/>
        </authorList>
    </citation>
    <scope>NUCLEOTIDE SEQUENCE</scope>
    <source>
        <strain evidence="2">19MO01SH01-2</strain>
    </source>
</reference>
<proteinExistence type="predicted"/>
<evidence type="ECO:0000313" key="2">
    <source>
        <dbReference type="EMBL" id="EKT4092610.1"/>
    </source>
</evidence>
<gene>
    <name evidence="3" type="ORF">I5U67_07220</name>
    <name evidence="2" type="ORF">QEG23_002127</name>
</gene>
<name>A0A1S2BV61_STEMA</name>
<evidence type="ECO:0000256" key="1">
    <source>
        <dbReference type="SAM" id="Phobius"/>
    </source>
</evidence>
<evidence type="ECO:0000313" key="4">
    <source>
        <dbReference type="Proteomes" id="UP001218208"/>
    </source>
</evidence>
<accession>A0A1S2BV61</accession>
<dbReference type="Proteomes" id="UP001218208">
    <property type="component" value="Unassembled WGS sequence"/>
</dbReference>
<evidence type="ECO:0000313" key="3">
    <source>
        <dbReference type="EMBL" id="MBH1651958.1"/>
    </source>
</evidence>